<evidence type="ECO:0000313" key="2">
    <source>
        <dbReference type="Proteomes" id="UP001165101"/>
    </source>
</evidence>
<keyword evidence="2" id="KW-1185">Reference proteome</keyword>
<proteinExistence type="predicted"/>
<reference evidence="1" key="1">
    <citation type="submission" date="2023-04" db="EMBL/GenBank/DDBJ databases">
        <title>Candida boidinii NBRC 1967.</title>
        <authorList>
            <person name="Ichikawa N."/>
            <person name="Sato H."/>
            <person name="Tonouchi N."/>
        </authorList>
    </citation>
    <scope>NUCLEOTIDE SEQUENCE</scope>
    <source>
        <strain evidence="1">NBRC 1967</strain>
    </source>
</reference>
<comment type="caution">
    <text evidence="1">The sequence shown here is derived from an EMBL/GenBank/DDBJ whole genome shotgun (WGS) entry which is preliminary data.</text>
</comment>
<organism evidence="1 2">
    <name type="scientific">Candida boidinii</name>
    <name type="common">Yeast</name>
    <dbReference type="NCBI Taxonomy" id="5477"/>
    <lineage>
        <taxon>Eukaryota</taxon>
        <taxon>Fungi</taxon>
        <taxon>Dikarya</taxon>
        <taxon>Ascomycota</taxon>
        <taxon>Saccharomycotina</taxon>
        <taxon>Pichiomycetes</taxon>
        <taxon>Pichiales</taxon>
        <taxon>Pichiaceae</taxon>
        <taxon>Ogataea</taxon>
        <taxon>Ogataea/Candida clade</taxon>
    </lineage>
</organism>
<dbReference type="EMBL" id="BSXV01006635">
    <property type="protein sequence ID" value="GMF04056.1"/>
    <property type="molecule type" value="Genomic_DNA"/>
</dbReference>
<dbReference type="Proteomes" id="UP001165101">
    <property type="component" value="Unassembled WGS sequence"/>
</dbReference>
<gene>
    <name evidence="1" type="ORF">Cboi01_000643200</name>
</gene>
<accession>A0ACB5U7N2</accession>
<evidence type="ECO:0000313" key="1">
    <source>
        <dbReference type="EMBL" id="GMF04056.1"/>
    </source>
</evidence>
<name>A0ACB5U7N2_CANBO</name>
<protein>
    <submittedName>
        <fullName evidence="1">Unnamed protein product</fullName>
    </submittedName>
</protein>
<sequence length="127" mass="14015">MKSIKIGSRTSSPAPENPLKQLSPSLEELGSPEIKSTAAKLETEVEKFVEKVTETIVNIETSIVDGVNQALSPRVVSPVQDDQILDDADNLTVQHQPIKTGMKNIGGEFKESDEDKQNKNSYQKNHR</sequence>